<accession>A0AAP0NNC9</accession>
<keyword evidence="2" id="KW-1185">Reference proteome</keyword>
<evidence type="ECO:0000313" key="2">
    <source>
        <dbReference type="Proteomes" id="UP001419268"/>
    </source>
</evidence>
<dbReference type="Proteomes" id="UP001419268">
    <property type="component" value="Unassembled WGS sequence"/>
</dbReference>
<gene>
    <name evidence="1" type="ORF">Scep_020627</name>
</gene>
<proteinExistence type="predicted"/>
<evidence type="ECO:0000313" key="1">
    <source>
        <dbReference type="EMBL" id="KAK9113108.1"/>
    </source>
</evidence>
<reference evidence="1 2" key="1">
    <citation type="submission" date="2024-01" db="EMBL/GenBank/DDBJ databases">
        <title>Genome assemblies of Stephania.</title>
        <authorList>
            <person name="Yang L."/>
        </authorList>
    </citation>
    <scope>NUCLEOTIDE SEQUENCE [LARGE SCALE GENOMIC DNA]</scope>
    <source>
        <strain evidence="1">JXDWG</strain>
        <tissue evidence="1">Leaf</tissue>
    </source>
</reference>
<dbReference type="AlphaFoldDB" id="A0AAP0NNC9"/>
<name>A0AAP0NNC9_9MAGN</name>
<sequence>MKANSQDFSLQKCYCQGCMDKARKCIIKMTCCRRVVQVYFQPSSVKLRRSNEKRVILELEFAAPKVVSDTVILIGCDP</sequence>
<dbReference type="EMBL" id="JBBNAG010000008">
    <property type="protein sequence ID" value="KAK9113108.1"/>
    <property type="molecule type" value="Genomic_DNA"/>
</dbReference>
<comment type="caution">
    <text evidence="1">The sequence shown here is derived from an EMBL/GenBank/DDBJ whole genome shotgun (WGS) entry which is preliminary data.</text>
</comment>
<organism evidence="1 2">
    <name type="scientific">Stephania cephalantha</name>
    <dbReference type="NCBI Taxonomy" id="152367"/>
    <lineage>
        <taxon>Eukaryota</taxon>
        <taxon>Viridiplantae</taxon>
        <taxon>Streptophyta</taxon>
        <taxon>Embryophyta</taxon>
        <taxon>Tracheophyta</taxon>
        <taxon>Spermatophyta</taxon>
        <taxon>Magnoliopsida</taxon>
        <taxon>Ranunculales</taxon>
        <taxon>Menispermaceae</taxon>
        <taxon>Menispermoideae</taxon>
        <taxon>Cissampelideae</taxon>
        <taxon>Stephania</taxon>
    </lineage>
</organism>
<protein>
    <submittedName>
        <fullName evidence="1">Uncharacterized protein</fullName>
    </submittedName>
</protein>